<keyword evidence="3 8" id="KW-1134">Transmembrane beta strand</keyword>
<keyword evidence="7 8" id="KW-0998">Cell outer membrane</keyword>
<feature type="chain" id="PRO_5046861963" evidence="10">
    <location>
        <begin position="30"/>
        <end position="987"/>
    </location>
</feature>
<feature type="domain" description="TonB-dependent receptor plug" evidence="12">
    <location>
        <begin position="123"/>
        <end position="245"/>
    </location>
</feature>
<comment type="subcellular location">
    <subcellularLocation>
        <location evidence="1 8">Cell outer membrane</location>
        <topology evidence="1 8">Multi-pass membrane protein</topology>
    </subcellularLocation>
</comment>
<dbReference type="InterPro" id="IPR036942">
    <property type="entry name" value="Beta-barrel_TonB_sf"/>
</dbReference>
<dbReference type="RefSeq" id="WP_208235364.1">
    <property type="nucleotide sequence ID" value="NZ_JAGEVG010000037.1"/>
</dbReference>
<evidence type="ECO:0000259" key="12">
    <source>
        <dbReference type="Pfam" id="PF07715"/>
    </source>
</evidence>
<sequence>MINNHKSVRWRRVFACCLFFLTLLEPLSAQDLIVSGKVTDGKLPISGANVLIKNTKNGVVTDFDGRYNITAKTTDTLLISYLGYTTLTIPIQNRTTINVTLQEDATALGEVQINAGYYTTTDRERTGSITRVTAKDIEQQPIVSPLEALQGRMAGVEIVQQNGIPGSAPIIRIRGQNSLRSEGNYPLYIIDGVPVSSTPINSYGNMSNTGIDPLNTLSLSNIESIEVLKDADATAIYGSRGANGVILISTKRGSQRKSGLEARIYSGMGKASKKMKLLNTEEYLKIRNEAFQNDGEQPTESNAYDLILWDKNRYTDWQDELFGGTSIISDINLSASGGKENTFFRLGGSYHKEGTILPGDFSYNKVTAGLNINHTSNNNKLGLNLTLNYGVDRNNFINNRSLISSALTLPPNAPSMYKSDGTLNWMDWEYSAWNNPMAGLYNTSKAQSNTIVSNLELTYNLTNSFLFKTNLGYTELSSNEVIKMPKRSYNPRNWEYVSHRSIHSESNRNSWIIEPQLAYQNNIGTGKLDALIGITFQHSVSDRLLMNADGYVSESMIGNLASAEKTIANTNEEITYKYHAVFARIGYNWNEKYFLNLTGRRDGSSRFGANKRFANFGAIGGAWIFSEEPFMKNHNSILSFGKLRGSYGITGSDQIGDYGYMDTYASTRAPGGLYPTQLTNPDYSWEENKKLEAAVDVGLFRDRIRLGISWYRNRSSNQLVGYPLPSLTGFSSVQANLPATVQNTGWELELATNNIQSNELHWQTFINLTIPKNELLEFPNIEQTSYANQYRLGHPLNIKLLYQYDGIDPNTGLYKMVDANQDGKLDYEDQIVILDQGRKYYAGINNSIAYKGISLQFLWEFVKQKSRKDPFPPGFIGNYPKKILDVLKEDTELQMISQSVESYIAYSRVINSTFYIEDTSFLRLKSISLSYNLPAQIMSTIGITEGKLFLNAHNLITLTNYKGLDPQSIGNNLPVLRTISCGLQLNF</sequence>
<dbReference type="SUPFAM" id="SSF56935">
    <property type="entry name" value="Porins"/>
    <property type="match status" value="1"/>
</dbReference>
<evidence type="ECO:0000256" key="8">
    <source>
        <dbReference type="PROSITE-ProRule" id="PRU01360"/>
    </source>
</evidence>
<dbReference type="Gene3D" id="2.60.40.1120">
    <property type="entry name" value="Carboxypeptidase-like, regulatory domain"/>
    <property type="match status" value="1"/>
</dbReference>
<evidence type="ECO:0000313" key="13">
    <source>
        <dbReference type="EMBL" id="MBO3100259.1"/>
    </source>
</evidence>
<evidence type="ECO:0000313" key="14">
    <source>
        <dbReference type="Proteomes" id="UP000681315"/>
    </source>
</evidence>
<accession>A0ABS3SX27</accession>
<evidence type="ECO:0000256" key="1">
    <source>
        <dbReference type="ARBA" id="ARBA00004571"/>
    </source>
</evidence>
<keyword evidence="5 9" id="KW-0798">TonB box</keyword>
<evidence type="ECO:0000256" key="2">
    <source>
        <dbReference type="ARBA" id="ARBA00022448"/>
    </source>
</evidence>
<evidence type="ECO:0000256" key="7">
    <source>
        <dbReference type="ARBA" id="ARBA00023237"/>
    </source>
</evidence>
<feature type="signal peptide" evidence="10">
    <location>
        <begin position="1"/>
        <end position="29"/>
    </location>
</feature>
<dbReference type="InterPro" id="IPR039426">
    <property type="entry name" value="TonB-dep_rcpt-like"/>
</dbReference>
<keyword evidence="6 8" id="KW-0472">Membrane</keyword>
<dbReference type="InterPro" id="IPR037066">
    <property type="entry name" value="Plug_dom_sf"/>
</dbReference>
<evidence type="ECO:0000256" key="3">
    <source>
        <dbReference type="ARBA" id="ARBA00022452"/>
    </source>
</evidence>
<dbReference type="InterPro" id="IPR000531">
    <property type="entry name" value="Beta-barrel_TonB"/>
</dbReference>
<dbReference type="InterPro" id="IPR023996">
    <property type="entry name" value="TonB-dep_OMP_SusC/RagA"/>
</dbReference>
<evidence type="ECO:0000256" key="6">
    <source>
        <dbReference type="ARBA" id="ARBA00023136"/>
    </source>
</evidence>
<dbReference type="Pfam" id="PF07715">
    <property type="entry name" value="Plug"/>
    <property type="match status" value="1"/>
</dbReference>
<dbReference type="EMBL" id="JAGEVG010000037">
    <property type="protein sequence ID" value="MBO3100259.1"/>
    <property type="molecule type" value="Genomic_DNA"/>
</dbReference>
<dbReference type="NCBIfam" id="TIGR04056">
    <property type="entry name" value="OMP_RagA_SusC"/>
    <property type="match status" value="1"/>
</dbReference>
<dbReference type="Gene3D" id="2.170.130.10">
    <property type="entry name" value="TonB-dependent receptor, plug domain"/>
    <property type="match status" value="1"/>
</dbReference>
<evidence type="ECO:0000256" key="9">
    <source>
        <dbReference type="RuleBase" id="RU003357"/>
    </source>
</evidence>
<dbReference type="InterPro" id="IPR008969">
    <property type="entry name" value="CarboxyPept-like_regulatory"/>
</dbReference>
<evidence type="ECO:0000256" key="5">
    <source>
        <dbReference type="ARBA" id="ARBA00023077"/>
    </source>
</evidence>
<keyword evidence="14" id="KW-1185">Reference proteome</keyword>
<evidence type="ECO:0000256" key="4">
    <source>
        <dbReference type="ARBA" id="ARBA00022692"/>
    </source>
</evidence>
<protein>
    <submittedName>
        <fullName evidence="13">SusC/RagA family TonB-linked outer membrane protein</fullName>
    </submittedName>
</protein>
<keyword evidence="4 8" id="KW-0812">Transmembrane</keyword>
<dbReference type="NCBIfam" id="TIGR04057">
    <property type="entry name" value="SusC_RagA_signa"/>
    <property type="match status" value="1"/>
</dbReference>
<dbReference type="Pfam" id="PF13715">
    <property type="entry name" value="CarbopepD_reg_2"/>
    <property type="match status" value="1"/>
</dbReference>
<dbReference type="SUPFAM" id="SSF49464">
    <property type="entry name" value="Carboxypeptidase regulatory domain-like"/>
    <property type="match status" value="1"/>
</dbReference>
<reference evidence="13 14" key="1">
    <citation type="submission" date="2021-03" db="EMBL/GenBank/DDBJ databases">
        <title>Gelidibacter sp. nov., isolated from costal sediment.</title>
        <authorList>
            <person name="Lun K.-Y."/>
        </authorList>
    </citation>
    <scope>NUCLEOTIDE SEQUENCE [LARGE SCALE GENOMIC DNA]</scope>
    <source>
        <strain evidence="13 14">DF109</strain>
    </source>
</reference>
<feature type="domain" description="TonB-dependent receptor-like beta-barrel" evidence="11">
    <location>
        <begin position="428"/>
        <end position="768"/>
    </location>
</feature>
<keyword evidence="10" id="KW-0732">Signal</keyword>
<keyword evidence="2 8" id="KW-0813">Transport</keyword>
<gene>
    <name evidence="13" type="ORF">J4051_18460</name>
</gene>
<dbReference type="PROSITE" id="PS52016">
    <property type="entry name" value="TONB_DEPENDENT_REC_3"/>
    <property type="match status" value="1"/>
</dbReference>
<dbReference type="InterPro" id="IPR023997">
    <property type="entry name" value="TonB-dep_OMP_SusC/RagA_CS"/>
</dbReference>
<evidence type="ECO:0000259" key="11">
    <source>
        <dbReference type="Pfam" id="PF00593"/>
    </source>
</evidence>
<dbReference type="Pfam" id="PF00593">
    <property type="entry name" value="TonB_dep_Rec_b-barrel"/>
    <property type="match status" value="1"/>
</dbReference>
<dbReference type="InterPro" id="IPR012910">
    <property type="entry name" value="Plug_dom"/>
</dbReference>
<name>A0ABS3SX27_9FLAO</name>
<comment type="caution">
    <text evidence="13">The sequence shown here is derived from an EMBL/GenBank/DDBJ whole genome shotgun (WGS) entry which is preliminary data.</text>
</comment>
<organism evidence="13 14">
    <name type="scientific">Gelidibacter pelagius</name>
    <dbReference type="NCBI Taxonomy" id="2819985"/>
    <lineage>
        <taxon>Bacteria</taxon>
        <taxon>Pseudomonadati</taxon>
        <taxon>Bacteroidota</taxon>
        <taxon>Flavobacteriia</taxon>
        <taxon>Flavobacteriales</taxon>
        <taxon>Flavobacteriaceae</taxon>
        <taxon>Gelidibacter</taxon>
    </lineage>
</organism>
<evidence type="ECO:0000256" key="10">
    <source>
        <dbReference type="SAM" id="SignalP"/>
    </source>
</evidence>
<dbReference type="Gene3D" id="2.40.170.20">
    <property type="entry name" value="TonB-dependent receptor, beta-barrel domain"/>
    <property type="match status" value="1"/>
</dbReference>
<comment type="similarity">
    <text evidence="8 9">Belongs to the TonB-dependent receptor family.</text>
</comment>
<proteinExistence type="inferred from homology"/>
<dbReference type="Proteomes" id="UP000681315">
    <property type="component" value="Unassembled WGS sequence"/>
</dbReference>